<evidence type="ECO:0000313" key="3">
    <source>
        <dbReference type="Proteomes" id="UP000014417"/>
    </source>
</evidence>
<dbReference type="AlphaFoldDB" id="S2WMM4"/>
<sequence>MQSDELFWRPQAGQMVGGRYRLNHELFVSGPEVDGYRAATWQATDNALSRSVQMQILGPRDPRVPRFLMAARQTAATDDCRFLRVLDAMEAEGQELLSFVVWEHPGGKKLSDVLSSTRLSNAEAAYVVREVAAALAAPHAAGKFHGRLGLRNILVTLEGDIRVCGFLTDGVIFGDEHEQNWSRREQQDLRDLGVLLYTCLTGCAPVADEASRDGLPAAPRRGAGEKQHWVTPKELRTSTNSGLDKVAMMLLGEAKMRFGTADELATTLTRILASTEPKAELQSKMRAMRFANLSPEMPMASQDDKATEIVSNKTSVTRQDGAFQGSEAPTQEFREVVPDEAPTQIAPAVDVSAYEPQYDDPPTALQPAFVDEVSDVAEPEKSIPISARQSPVAPAKFAQRRIIALVAILVVLCLVLVMVVRGCSGAGEPAAATEIVNVFSFDPVADGGGEDERSETDQLAHDGDPNTAWTTWTYYGSEKFGNLKTGAGMVLDLGKPQPLGGVHLLLDSSPVDVQLMIPAADPGADQPPMDTVNSWQTVTQASQAGSDIVLRPDQPVTTRWVLVYFTTLPAIAEGQFRTGISEVNLVE</sequence>
<dbReference type="OrthoDB" id="9786339at2"/>
<proteinExistence type="predicted"/>
<comment type="caution">
    <text evidence="2">The sequence shown here is derived from an EMBL/GenBank/DDBJ whole genome shotgun (WGS) entry which is preliminary data.</text>
</comment>
<accession>S2WMM4</accession>
<protein>
    <recommendedName>
        <fullName evidence="4">Protein kinase domain-containing protein</fullName>
    </recommendedName>
</protein>
<dbReference type="Gene3D" id="1.10.510.10">
    <property type="entry name" value="Transferase(Phosphotransferase) domain 1"/>
    <property type="match status" value="1"/>
</dbReference>
<reference evidence="2 3" key="1">
    <citation type="submission" date="2013-04" db="EMBL/GenBank/DDBJ databases">
        <title>The Genome Sequence of Propionimicrobium lymphophilum ACS-093-V-SCH5.</title>
        <authorList>
            <consortium name="The Broad Institute Genomics Platform"/>
            <person name="Earl A."/>
            <person name="Ward D."/>
            <person name="Feldgarden M."/>
            <person name="Gevers D."/>
            <person name="Saerens B."/>
            <person name="Vaneechoutte M."/>
            <person name="Walker B."/>
            <person name="Young S."/>
            <person name="Zeng Q."/>
            <person name="Gargeya S."/>
            <person name="Fitzgerald M."/>
            <person name="Haas B."/>
            <person name="Abouelleil A."/>
            <person name="Allen A.W."/>
            <person name="Alvarado L."/>
            <person name="Arachchi H.M."/>
            <person name="Berlin A.M."/>
            <person name="Chapman S.B."/>
            <person name="Gainer-Dewar J."/>
            <person name="Goldberg J."/>
            <person name="Griggs A."/>
            <person name="Gujja S."/>
            <person name="Hansen M."/>
            <person name="Howarth C."/>
            <person name="Imamovic A."/>
            <person name="Ireland A."/>
            <person name="Larimer J."/>
            <person name="McCowan C."/>
            <person name="Murphy C."/>
            <person name="Pearson M."/>
            <person name="Poon T.W."/>
            <person name="Priest M."/>
            <person name="Roberts A."/>
            <person name="Saif S."/>
            <person name="Shea T."/>
            <person name="Sisk P."/>
            <person name="Sykes S."/>
            <person name="Wortman J."/>
            <person name="Nusbaum C."/>
            <person name="Birren B."/>
        </authorList>
    </citation>
    <scope>NUCLEOTIDE SEQUENCE [LARGE SCALE GENOMIC DNA]</scope>
    <source>
        <strain evidence="2 3">ACS-093-V-SCH5</strain>
    </source>
</reference>
<dbReference type="STRING" id="883161.HMPREF9306_00152"/>
<keyword evidence="1" id="KW-0472">Membrane</keyword>
<evidence type="ECO:0000313" key="2">
    <source>
        <dbReference type="EMBL" id="EPD33927.1"/>
    </source>
</evidence>
<gene>
    <name evidence="2" type="ORF">HMPREF9306_00152</name>
</gene>
<keyword evidence="3" id="KW-1185">Reference proteome</keyword>
<feature type="transmembrane region" description="Helical" evidence="1">
    <location>
        <begin position="402"/>
        <end position="420"/>
    </location>
</feature>
<organism evidence="2 3">
    <name type="scientific">Propionimicrobium lymphophilum ACS-093-V-SCH5</name>
    <dbReference type="NCBI Taxonomy" id="883161"/>
    <lineage>
        <taxon>Bacteria</taxon>
        <taxon>Bacillati</taxon>
        <taxon>Actinomycetota</taxon>
        <taxon>Actinomycetes</taxon>
        <taxon>Propionibacteriales</taxon>
        <taxon>Propionibacteriaceae</taxon>
        <taxon>Propionimicrobium</taxon>
    </lineage>
</organism>
<dbReference type="EMBL" id="AGZR01000002">
    <property type="protein sequence ID" value="EPD33927.1"/>
    <property type="molecule type" value="Genomic_DNA"/>
</dbReference>
<keyword evidence="1" id="KW-0812">Transmembrane</keyword>
<evidence type="ECO:0000256" key="1">
    <source>
        <dbReference type="SAM" id="Phobius"/>
    </source>
</evidence>
<name>S2WMM4_9ACTN</name>
<keyword evidence="1" id="KW-1133">Transmembrane helix</keyword>
<dbReference type="HOGENOM" id="CLU_021353_0_0_11"/>
<dbReference type="InterPro" id="IPR011009">
    <property type="entry name" value="Kinase-like_dom_sf"/>
</dbReference>
<evidence type="ECO:0008006" key="4">
    <source>
        <dbReference type="Google" id="ProtNLM"/>
    </source>
</evidence>
<dbReference type="SUPFAM" id="SSF56112">
    <property type="entry name" value="Protein kinase-like (PK-like)"/>
    <property type="match status" value="1"/>
</dbReference>
<dbReference type="Proteomes" id="UP000014417">
    <property type="component" value="Unassembled WGS sequence"/>
</dbReference>
<dbReference type="RefSeq" id="WP_016455013.1">
    <property type="nucleotide sequence ID" value="NZ_KE150269.1"/>
</dbReference>